<dbReference type="EMBL" id="MCGO01000071">
    <property type="protein sequence ID" value="ORY32456.1"/>
    <property type="molecule type" value="Genomic_DNA"/>
</dbReference>
<dbReference type="InterPro" id="IPR010640">
    <property type="entry name" value="Low_temperature_requirement_A"/>
</dbReference>
<feature type="transmembrane region" description="Helical" evidence="3">
    <location>
        <begin position="499"/>
        <end position="532"/>
    </location>
</feature>
<feature type="transmembrane region" description="Helical" evidence="3">
    <location>
        <begin position="330"/>
        <end position="355"/>
    </location>
</feature>
<feature type="transmembrane region" description="Helical" evidence="3">
    <location>
        <begin position="461"/>
        <end position="479"/>
    </location>
</feature>
<feature type="compositionally biased region" description="Low complexity" evidence="2">
    <location>
        <begin position="163"/>
        <end position="179"/>
    </location>
</feature>
<feature type="transmembrane region" description="Helical" evidence="3">
    <location>
        <begin position="438"/>
        <end position="455"/>
    </location>
</feature>
<feature type="transmembrane region" description="Helical" evidence="3">
    <location>
        <begin position="616"/>
        <end position="633"/>
    </location>
</feature>
<evidence type="ECO:0008006" key="6">
    <source>
        <dbReference type="Google" id="ProtNLM"/>
    </source>
</evidence>
<keyword evidence="3" id="KW-0812">Transmembrane</keyword>
<sequence>MSDPELVAKCPGSLNMHTIFRLRGGWCKVVRADDSTAYHQTLNKVKLVVILGSLQHQQALIERMVEIDMEVDRLENAANQSDTLKAEEKPVSPDDPNCAWDGMLQTSKQRRIDLLRAEGKTRTEELMFIRENCKIDDDAHDEEDDLEIPGLLGGTRHAPEIGSSEASSSESTAISDSTTDLGIPIGEVIRVTHETFGEVGMMREYSIKSKEKLFRKPKIRQYFNGPVLHRSTQEMRSTWYEMFVDLLYVGIFTKAGLFISSEQSWESFTKFVFVMVPLISHWQNFTWYNNGVSHEDLYMKFHFLFICISAMVMGNTLVNTFDPNPESNTSAIFLLSYICARVYIHFAQFIVCFVFDRRFSKSMTPVLIFRAISIVPHAIILAFPTNGTSERDNTRWGLWWFGTVTELIHPFISLPIMRAIPNANYRIAINIEHLAERTGILYTYALGVVAVTFLYDTKSQHIHLVMGVMILALIIGNNLNHLYFRHESGNHFKHAMRRAWYTGLGWTFIHYPLVIATLSLGAVMSVMITVRFNQAENIVDSPIALKNEWKNIYFVSLGAIYFCFMSLGLLHQNQPPTPKKTTEEKQALTDESETKVKTKKLKIRTRMPNLSQEKRCIVILALTMVIVVVGVAVPEQSWSVEGMFGFGAGITSFSVFMMEWAILKKAKGPKQVVEL</sequence>
<comment type="caution">
    <text evidence="4">The sequence shown here is derived from an EMBL/GenBank/DDBJ whole genome shotgun (WGS) entry which is preliminary data.</text>
</comment>
<evidence type="ECO:0000256" key="1">
    <source>
        <dbReference type="SAM" id="Coils"/>
    </source>
</evidence>
<dbReference type="PANTHER" id="PTHR36840">
    <property type="entry name" value="BLL5714 PROTEIN"/>
    <property type="match status" value="1"/>
</dbReference>
<evidence type="ECO:0000256" key="2">
    <source>
        <dbReference type="SAM" id="MobiDB-lite"/>
    </source>
</evidence>
<keyword evidence="3" id="KW-1133">Transmembrane helix</keyword>
<keyword evidence="1" id="KW-0175">Coiled coil</keyword>
<dbReference type="AlphaFoldDB" id="A0A1Y2BCM1"/>
<name>A0A1Y2BCM1_9FUNG</name>
<feature type="transmembrane region" description="Helical" evidence="3">
    <location>
        <begin position="552"/>
        <end position="570"/>
    </location>
</feature>
<dbReference type="STRING" id="329046.A0A1Y2BCM1"/>
<protein>
    <recommendedName>
        <fullName evidence="6">Bacterial low temperature requirement A protein-domain-containing protein</fullName>
    </recommendedName>
</protein>
<feature type="transmembrane region" description="Helical" evidence="3">
    <location>
        <begin position="397"/>
        <end position="417"/>
    </location>
</feature>
<dbReference type="OrthoDB" id="191995at2759"/>
<dbReference type="PANTHER" id="PTHR36840:SF1">
    <property type="entry name" value="BLL5714 PROTEIN"/>
    <property type="match status" value="1"/>
</dbReference>
<keyword evidence="3" id="KW-0472">Membrane</keyword>
<reference evidence="4 5" key="1">
    <citation type="submission" date="2016-07" db="EMBL/GenBank/DDBJ databases">
        <title>Pervasive Adenine N6-methylation of Active Genes in Fungi.</title>
        <authorList>
            <consortium name="DOE Joint Genome Institute"/>
            <person name="Mondo S.J."/>
            <person name="Dannebaum R.O."/>
            <person name="Kuo R.C."/>
            <person name="Labutti K."/>
            <person name="Haridas S."/>
            <person name="Kuo A."/>
            <person name="Salamov A."/>
            <person name="Ahrendt S.R."/>
            <person name="Lipzen A."/>
            <person name="Sullivan W."/>
            <person name="Andreopoulos W.B."/>
            <person name="Clum A."/>
            <person name="Lindquist E."/>
            <person name="Daum C."/>
            <person name="Ramamoorthy G.K."/>
            <person name="Gryganskyi A."/>
            <person name="Culley D."/>
            <person name="Magnuson J.K."/>
            <person name="James T.Y."/>
            <person name="O'Malley M.A."/>
            <person name="Stajich J.E."/>
            <person name="Spatafora J.W."/>
            <person name="Visel A."/>
            <person name="Grigoriev I.V."/>
        </authorList>
    </citation>
    <scope>NUCLEOTIDE SEQUENCE [LARGE SCALE GENOMIC DNA]</scope>
    <source>
        <strain evidence="4 5">JEL800</strain>
    </source>
</reference>
<evidence type="ECO:0000313" key="4">
    <source>
        <dbReference type="EMBL" id="ORY32456.1"/>
    </source>
</evidence>
<feature type="transmembrane region" description="Helical" evidence="3">
    <location>
        <begin position="301"/>
        <end position="318"/>
    </location>
</feature>
<keyword evidence="5" id="KW-1185">Reference proteome</keyword>
<feature type="transmembrane region" description="Helical" evidence="3">
    <location>
        <begin position="367"/>
        <end position="385"/>
    </location>
</feature>
<accession>A0A1Y2BCM1</accession>
<organism evidence="4 5">
    <name type="scientific">Rhizoclosmatium globosum</name>
    <dbReference type="NCBI Taxonomy" id="329046"/>
    <lineage>
        <taxon>Eukaryota</taxon>
        <taxon>Fungi</taxon>
        <taxon>Fungi incertae sedis</taxon>
        <taxon>Chytridiomycota</taxon>
        <taxon>Chytridiomycota incertae sedis</taxon>
        <taxon>Chytridiomycetes</taxon>
        <taxon>Chytridiales</taxon>
        <taxon>Chytriomycetaceae</taxon>
        <taxon>Rhizoclosmatium</taxon>
    </lineage>
</organism>
<dbReference type="Proteomes" id="UP000193642">
    <property type="component" value="Unassembled WGS sequence"/>
</dbReference>
<evidence type="ECO:0000313" key="5">
    <source>
        <dbReference type="Proteomes" id="UP000193642"/>
    </source>
</evidence>
<dbReference type="Pfam" id="PF06772">
    <property type="entry name" value="LtrA"/>
    <property type="match status" value="1"/>
</dbReference>
<gene>
    <name evidence="4" type="ORF">BCR33DRAFT_791732</name>
</gene>
<feature type="transmembrane region" description="Helical" evidence="3">
    <location>
        <begin position="645"/>
        <end position="663"/>
    </location>
</feature>
<feature type="coiled-coil region" evidence="1">
    <location>
        <begin position="57"/>
        <end position="87"/>
    </location>
</feature>
<feature type="transmembrane region" description="Helical" evidence="3">
    <location>
        <begin position="271"/>
        <end position="289"/>
    </location>
</feature>
<feature type="region of interest" description="Disordered" evidence="2">
    <location>
        <begin position="150"/>
        <end position="179"/>
    </location>
</feature>
<feature type="transmembrane region" description="Helical" evidence="3">
    <location>
        <begin position="239"/>
        <end position="259"/>
    </location>
</feature>
<evidence type="ECO:0000256" key="3">
    <source>
        <dbReference type="SAM" id="Phobius"/>
    </source>
</evidence>
<proteinExistence type="predicted"/>